<evidence type="ECO:0000313" key="4">
    <source>
        <dbReference type="Proteomes" id="UP000000745"/>
    </source>
</evidence>
<name>B7LQZ1_ESCF3</name>
<keyword evidence="1" id="KW-0680">Restriction system</keyword>
<dbReference type="HOGENOM" id="CLU_041259_0_0_6"/>
<dbReference type="GO" id="GO:0009307">
    <property type="term" value="P:DNA restriction-modification system"/>
    <property type="evidence" value="ECO:0007669"/>
    <property type="project" value="UniProtKB-KW"/>
</dbReference>
<gene>
    <name evidence="3" type="ordered locus">EFER_3101</name>
</gene>
<dbReference type="KEGG" id="efe:EFER_3101"/>
<evidence type="ECO:0000256" key="1">
    <source>
        <dbReference type="ARBA" id="ARBA00022747"/>
    </source>
</evidence>
<dbReference type="InterPro" id="IPR044946">
    <property type="entry name" value="Restrct_endonuc_typeI_TRD_sf"/>
</dbReference>
<keyword evidence="4" id="KW-1185">Reference proteome</keyword>
<organism evidence="3 4">
    <name type="scientific">Escherichia fergusonii (strain ATCC 35469 / DSM 13698 / CCUG 18766 / IAM 14443 / JCM 21226 / LMG 7866 / NBRC 102419 / NCTC 12128 / CDC 0568-73)</name>
    <dbReference type="NCBI Taxonomy" id="585054"/>
    <lineage>
        <taxon>Bacteria</taxon>
        <taxon>Pseudomonadati</taxon>
        <taxon>Pseudomonadota</taxon>
        <taxon>Gammaproteobacteria</taxon>
        <taxon>Enterobacterales</taxon>
        <taxon>Enterobacteriaceae</taxon>
        <taxon>Escherichia</taxon>
    </lineage>
</organism>
<dbReference type="SUPFAM" id="SSF116734">
    <property type="entry name" value="DNA methylase specificity domain"/>
    <property type="match status" value="2"/>
</dbReference>
<reference evidence="4" key="1">
    <citation type="journal article" date="2009" name="PLoS Genet.">
        <title>Organised genome dynamics in the Escherichia coli species results in highly diverse adaptive paths.</title>
        <authorList>
            <person name="Touchon M."/>
            <person name="Hoede C."/>
            <person name="Tenaillon O."/>
            <person name="Barbe V."/>
            <person name="Baeriswyl S."/>
            <person name="Bidet P."/>
            <person name="Bingen E."/>
            <person name="Bonacorsi S."/>
            <person name="Bouchier C."/>
            <person name="Bouvet O."/>
            <person name="Calteau A."/>
            <person name="Chiapello H."/>
            <person name="Clermont O."/>
            <person name="Cruveiller S."/>
            <person name="Danchin A."/>
            <person name="Diard M."/>
            <person name="Dossat C."/>
            <person name="Karoui M.E."/>
            <person name="Frapy E."/>
            <person name="Garry L."/>
            <person name="Ghigo J.M."/>
            <person name="Gilles A.M."/>
            <person name="Johnson J."/>
            <person name="Le Bouguenec C."/>
            <person name="Lescat M."/>
            <person name="Mangenot S."/>
            <person name="Martinez-Jehanne V."/>
            <person name="Matic I."/>
            <person name="Nassif X."/>
            <person name="Oztas S."/>
            <person name="Petit M.A."/>
            <person name="Pichon C."/>
            <person name="Rouy Z."/>
            <person name="Ruf C.S."/>
            <person name="Schneider D."/>
            <person name="Tourret J."/>
            <person name="Vacherie B."/>
            <person name="Vallenet D."/>
            <person name="Medigue C."/>
            <person name="Rocha E.P.C."/>
            <person name="Denamur E."/>
        </authorList>
    </citation>
    <scope>NUCLEOTIDE SEQUENCE [LARGE SCALE GENOMIC DNA]</scope>
    <source>
        <strain evidence="4">ATCC 35469 / DSM 13698 / BCRC 15582 / CCUG 18766 / IAM 14443 / JCM 21226 / LMG 7866 / NBRC 102419 / NCTC 12128 / CDC 0568-73</strain>
    </source>
</reference>
<accession>B7LQZ1</accession>
<dbReference type="Proteomes" id="UP000000745">
    <property type="component" value="Chromosome"/>
</dbReference>
<dbReference type="EMBL" id="CU928158">
    <property type="protein sequence ID" value="CAQ90594.1"/>
    <property type="molecule type" value="Genomic_DNA"/>
</dbReference>
<sequence length="524" mass="57924">MMATIFKRTPEQLSERRIDPWHYQPRFERQINKIKDNLGALPLEAVIDSKRGVASGATPLGANYLEKGRVKFYRTSEVEEMFLQAEEAVFINDEDDEKLKRSRLVDGDVLLTITGAKFGKSAVVSAKHLPANISQHSVRFKPDPKKVDAYFLVAYLNSKTGQVAIWKEAYGATRPAIDFPSVRSLAVPKVLPLAQKYIGDKVRQAEQLRVWAKRLNSVLQSQIHSVFKGDPKPEKRIGKVISIQQLSSLRLEAEYYGDLELWAELEIKNSPFPNKPLGELSSRIKDGPGGWAVSTSDYRPSGIPVIRSVNLIDGRCELEDCVFISKEKHNDLRSHQVKPGGLLLSVRGTIGRAAVFDSEKYSTASLNAAVVTIDCKPTINPYYLAAFLNSEVGRIQSNRIANGAVQLNMNLKETASNLIVIPPINLQETIAATFLSKNRAIILANLLIQSAKTLVEALIEGQLTEQQLIQAQQALEDGDNSLDQAILSKLSAEGYAIEGATPLFGDVDELYSLLEEAGQAEAEE</sequence>
<dbReference type="PANTHER" id="PTHR30408:SF12">
    <property type="entry name" value="TYPE I RESTRICTION ENZYME MJAVIII SPECIFICITY SUBUNIT"/>
    <property type="match status" value="1"/>
</dbReference>
<proteinExistence type="predicted"/>
<dbReference type="InterPro" id="IPR052021">
    <property type="entry name" value="Type-I_RS_S_subunit"/>
</dbReference>
<dbReference type="REBASE" id="19548">
    <property type="entry name" value="S.EfeII"/>
</dbReference>
<dbReference type="PANTHER" id="PTHR30408">
    <property type="entry name" value="TYPE-1 RESTRICTION ENZYME ECOKI SPECIFICITY PROTEIN"/>
    <property type="match status" value="1"/>
</dbReference>
<evidence type="ECO:0000313" key="3">
    <source>
        <dbReference type="EMBL" id="CAQ90594.1"/>
    </source>
</evidence>
<dbReference type="AlphaFoldDB" id="B7LQZ1"/>
<protein>
    <submittedName>
        <fullName evidence="3">Restriction modification system DNA specificity domain</fullName>
    </submittedName>
</protein>
<keyword evidence="2" id="KW-0238">DNA-binding</keyword>
<dbReference type="Gene3D" id="3.90.220.20">
    <property type="entry name" value="DNA methylase specificity domains"/>
    <property type="match status" value="2"/>
</dbReference>
<dbReference type="GO" id="GO:0003677">
    <property type="term" value="F:DNA binding"/>
    <property type="evidence" value="ECO:0007669"/>
    <property type="project" value="UniProtKB-KW"/>
</dbReference>
<evidence type="ECO:0000256" key="2">
    <source>
        <dbReference type="ARBA" id="ARBA00023125"/>
    </source>
</evidence>